<evidence type="ECO:0000256" key="6">
    <source>
        <dbReference type="ARBA" id="ARBA00023157"/>
    </source>
</evidence>
<dbReference type="OrthoDB" id="8118055at2759"/>
<name>E9EHP4_METAQ</name>
<evidence type="ECO:0000256" key="3">
    <source>
        <dbReference type="ARBA" id="ARBA00007658"/>
    </source>
</evidence>
<comment type="catalytic activity">
    <reaction evidence="10">
        <text>N(4)-(alpha-D-Man-(1-&gt;2)-alpha-D-Man-(1-&gt;2)-alpha-D-Man-(1-&gt;3)-[alpha-D-Man-(1-&gt;2)-alpha-D-Man-(1-&gt;3)-[alpha-D-Man-(1-&gt;2)-alpha-D-Man-(1-&gt;6)]-alpha-D-Man-(1-&gt;6)]-beta-D-Man-(1-&gt;4)-beta-D-GlcNAc-(1-&gt;4)-beta-D-GlcNAc)-L-asparaginyl-[protein] (N-glucan mannose isomer 9A1,2,3B1,2,3) + 4 H2O = N(4)-(alpha-D-Man-(1-&gt;3)-[alpha-D-Man-(1-&gt;3)-[alpha-D-Man-(1-&gt;6)]-alpha-D-Man-(1-&gt;6)]-beta-D-Man-(1-&gt;4)-beta-D-GlcNAc-(1-&gt;4)-beta-D-GlcNAc)-L-asparaginyl-[protein] (N-glucan mannose isomer 5A1,2) + 4 beta-D-mannose</text>
        <dbReference type="Rhea" id="RHEA:56008"/>
        <dbReference type="Rhea" id="RHEA-COMP:14356"/>
        <dbReference type="Rhea" id="RHEA-COMP:14367"/>
        <dbReference type="ChEBI" id="CHEBI:15377"/>
        <dbReference type="ChEBI" id="CHEBI:28563"/>
        <dbReference type="ChEBI" id="CHEBI:59087"/>
        <dbReference type="ChEBI" id="CHEBI:139493"/>
        <dbReference type="EC" id="3.2.1.113"/>
    </reaction>
</comment>
<dbReference type="GO" id="GO:0005783">
    <property type="term" value="C:endoplasmic reticulum"/>
    <property type="evidence" value="ECO:0007669"/>
    <property type="project" value="TreeGrafter"/>
</dbReference>
<protein>
    <recommendedName>
        <fullName evidence="13">alpha-1,2-Mannosidase</fullName>
        <ecNumber evidence="13">3.2.1.-</ecNumber>
    </recommendedName>
</protein>
<dbReference type="Gene3D" id="1.50.10.10">
    <property type="match status" value="1"/>
</dbReference>
<evidence type="ECO:0000256" key="7">
    <source>
        <dbReference type="ARBA" id="ARBA00023180"/>
    </source>
</evidence>
<comment type="similarity">
    <text evidence="3 13">Belongs to the glycosyl hydrolase 47 family.</text>
</comment>
<dbReference type="GO" id="GO:0004571">
    <property type="term" value="F:mannosyl-oligosaccharide 1,2-alpha-mannosidase activity"/>
    <property type="evidence" value="ECO:0007669"/>
    <property type="project" value="UniProtKB-EC"/>
</dbReference>
<feature type="chain" id="PRO_5003239272" description="alpha-1,2-Mannosidase" evidence="14">
    <location>
        <begin position="24"/>
        <end position="531"/>
    </location>
</feature>
<dbReference type="GO" id="GO:0005975">
    <property type="term" value="P:carbohydrate metabolic process"/>
    <property type="evidence" value="ECO:0007669"/>
    <property type="project" value="InterPro"/>
</dbReference>
<dbReference type="PRINTS" id="PR00747">
    <property type="entry name" value="GLYHDRLASE47"/>
</dbReference>
<evidence type="ECO:0000256" key="1">
    <source>
        <dbReference type="ARBA" id="ARBA00001913"/>
    </source>
</evidence>
<proteinExistence type="inferred from homology"/>
<dbReference type="STRING" id="655827.E9EHP4"/>
<evidence type="ECO:0000313" key="16">
    <source>
        <dbReference type="Proteomes" id="UP000002499"/>
    </source>
</evidence>
<keyword evidence="7" id="KW-0325">Glycoprotein</keyword>
<comment type="pathway">
    <text evidence="2">Protein modification; protein glycosylation.</text>
</comment>
<dbReference type="GeneID" id="19253703"/>
<feature type="active site" description="Proton donor" evidence="11">
    <location>
        <position position="126"/>
    </location>
</feature>
<dbReference type="InterPro" id="IPR001382">
    <property type="entry name" value="Glyco_hydro_47"/>
</dbReference>
<dbReference type="OMA" id="SSYYETY"/>
<dbReference type="PANTHER" id="PTHR11742">
    <property type="entry name" value="MANNOSYL-OLIGOSACCHARIDE ALPHA-1,2-MANNOSIDASE-RELATED"/>
    <property type="match status" value="1"/>
</dbReference>
<comment type="cofactor">
    <cofactor evidence="1 12">
        <name>Ca(2+)</name>
        <dbReference type="ChEBI" id="CHEBI:29108"/>
    </cofactor>
</comment>
<evidence type="ECO:0000256" key="2">
    <source>
        <dbReference type="ARBA" id="ARBA00004922"/>
    </source>
</evidence>
<dbReference type="AlphaFoldDB" id="E9EHP4"/>
<keyword evidence="12" id="KW-0479">Metal-binding</keyword>
<evidence type="ECO:0000256" key="12">
    <source>
        <dbReference type="PIRSR" id="PIRSR601382-2"/>
    </source>
</evidence>
<keyword evidence="4 14" id="KW-0732">Signal</keyword>
<gene>
    <name evidence="15" type="ORF">MAC_09392</name>
</gene>
<dbReference type="PANTHER" id="PTHR11742:SF101">
    <property type="entry name" value="MANNOSYL-OLIGOSACCHARIDE ALPHA-1,2-MANNOSIDASE 1B"/>
    <property type="match status" value="1"/>
</dbReference>
<keyword evidence="12" id="KW-0106">Calcium</keyword>
<dbReference type="InterPro" id="IPR036026">
    <property type="entry name" value="Seven-hairpin_glycosidases"/>
</dbReference>
<feature type="active site" evidence="11">
    <location>
        <position position="419"/>
    </location>
</feature>
<feature type="active site" evidence="11">
    <location>
        <position position="273"/>
    </location>
</feature>
<evidence type="ECO:0000256" key="11">
    <source>
        <dbReference type="PIRSR" id="PIRSR601382-1"/>
    </source>
</evidence>
<dbReference type="InterPro" id="IPR012341">
    <property type="entry name" value="6hp_glycosidase-like_sf"/>
</dbReference>
<evidence type="ECO:0000256" key="5">
    <source>
        <dbReference type="ARBA" id="ARBA00022801"/>
    </source>
</evidence>
<dbReference type="KEGG" id="maw:19253703"/>
<evidence type="ECO:0000256" key="9">
    <source>
        <dbReference type="ARBA" id="ARBA00047669"/>
    </source>
</evidence>
<keyword evidence="8 13" id="KW-0326">Glycosidase</keyword>
<dbReference type="FunFam" id="1.50.10.10:FF:000047">
    <property type="entry name" value="Mannosyl-oligosaccharide alpha-1,2-mannosidase"/>
    <property type="match status" value="1"/>
</dbReference>
<keyword evidence="5 13" id="KW-0378">Hydrolase</keyword>
<dbReference type="EMBL" id="GL698617">
    <property type="protein sequence ID" value="EFY84578.1"/>
    <property type="molecule type" value="Genomic_DNA"/>
</dbReference>
<evidence type="ECO:0000256" key="14">
    <source>
        <dbReference type="SAM" id="SignalP"/>
    </source>
</evidence>
<sequence>MVFKMLSPSACAVAALLASPGLGNPTRSLLERGATEADTSKASQVKDVFRTAWNGYYEHAFPHDTLLPLTGGDSDDRNAWGVTPIDSLSTAIVMEESGIVNQILKYAATVDFTTTKEENSSISLFETNIRYLGGLLAGYDLLKGPMKSLVDDTNTAHVDALLKQATSLADSLSIAFDTPSGVPDDAVFLNPTRRIGGSTSNGPAGFGTLVLEWTRLSDLTGNKTYAQLAQRAQGYLVHPAGEPEPFPGLIGYTVSIEDGKFQDQSGGWGGGTDSFYEYLIKMFLYDPGEFSFYKDRWVAAADSTIEHLASHPTSRPDLTFLAGYDGQTIDHWSGHLASFAGGNFILAGVVLNESKYTDFGLDLASSYYETYKQTPARIGPEGFQWVAADGGSPPDDDQAGFYKTAGFWPSSRAYILRPETIESLYYAYRVTGDNKYRDMVWEAFTAIRDLCKAKYGFSGIRDVMQKNGGGQDNFQQSFFLAETLKYSYLTFARDSAVQFHGRGGNEFVFNTEAHPFRYKSYSLETQGKKLV</sequence>
<evidence type="ECO:0000256" key="13">
    <source>
        <dbReference type="RuleBase" id="RU361193"/>
    </source>
</evidence>
<dbReference type="GO" id="GO:0016020">
    <property type="term" value="C:membrane"/>
    <property type="evidence" value="ECO:0007669"/>
    <property type="project" value="InterPro"/>
</dbReference>
<organism evidence="16">
    <name type="scientific">Metarhizium acridum (strain CQMa 102)</name>
    <dbReference type="NCBI Taxonomy" id="655827"/>
    <lineage>
        <taxon>Eukaryota</taxon>
        <taxon>Fungi</taxon>
        <taxon>Dikarya</taxon>
        <taxon>Ascomycota</taxon>
        <taxon>Pezizomycotina</taxon>
        <taxon>Sordariomycetes</taxon>
        <taxon>Hypocreomycetidae</taxon>
        <taxon>Hypocreales</taxon>
        <taxon>Clavicipitaceae</taxon>
        <taxon>Metarhizium</taxon>
    </lineage>
</organism>
<evidence type="ECO:0000256" key="10">
    <source>
        <dbReference type="ARBA" id="ARBA00048605"/>
    </source>
</evidence>
<dbReference type="Pfam" id="PF01532">
    <property type="entry name" value="Glyco_hydro_47"/>
    <property type="match status" value="1"/>
</dbReference>
<keyword evidence="16" id="KW-1185">Reference proteome</keyword>
<evidence type="ECO:0000256" key="8">
    <source>
        <dbReference type="ARBA" id="ARBA00023295"/>
    </source>
</evidence>
<accession>E9EHP4</accession>
<feature type="active site" description="Proton donor" evidence="11">
    <location>
        <position position="381"/>
    </location>
</feature>
<dbReference type="GO" id="GO:0036503">
    <property type="term" value="P:ERAD pathway"/>
    <property type="evidence" value="ECO:0007669"/>
    <property type="project" value="UniProtKB-ARBA"/>
</dbReference>
<feature type="binding site" evidence="12">
    <location>
        <position position="511"/>
    </location>
    <ligand>
        <name>Ca(2+)</name>
        <dbReference type="ChEBI" id="CHEBI:29108"/>
    </ligand>
</feature>
<feature type="signal peptide" evidence="14">
    <location>
        <begin position="1"/>
        <end position="23"/>
    </location>
</feature>
<reference evidence="15 16" key="1">
    <citation type="journal article" date="2011" name="PLoS Genet.">
        <title>Genome sequencing and comparative transcriptomics of the model entomopathogenic fungi Metarhizium anisopliae and M. acridum.</title>
        <authorList>
            <person name="Gao Q."/>
            <person name="Jin K."/>
            <person name="Ying S.H."/>
            <person name="Zhang Y."/>
            <person name="Xiao G."/>
            <person name="Shang Y."/>
            <person name="Duan Z."/>
            <person name="Hu X."/>
            <person name="Xie X.Q."/>
            <person name="Zhou G."/>
            <person name="Peng G."/>
            <person name="Luo Z."/>
            <person name="Huang W."/>
            <person name="Wang B."/>
            <person name="Fang W."/>
            <person name="Wang S."/>
            <person name="Zhong Y."/>
            <person name="Ma L.J."/>
            <person name="St Leger R.J."/>
            <person name="Zhao G.P."/>
            <person name="Pei Y."/>
            <person name="Feng M.G."/>
            <person name="Xia Y."/>
            <person name="Wang C."/>
        </authorList>
    </citation>
    <scope>NUCLEOTIDE SEQUENCE [LARGE SCALE GENOMIC DNA]</scope>
    <source>
        <strain evidence="15 16">CQMa 102</strain>
    </source>
</reference>
<evidence type="ECO:0000313" key="15">
    <source>
        <dbReference type="EMBL" id="EFY84578.1"/>
    </source>
</evidence>
<dbReference type="GO" id="GO:0005509">
    <property type="term" value="F:calcium ion binding"/>
    <property type="evidence" value="ECO:0007669"/>
    <property type="project" value="InterPro"/>
</dbReference>
<keyword evidence="6" id="KW-1015">Disulfide bond</keyword>
<dbReference type="UniPathway" id="UPA00378"/>
<dbReference type="Proteomes" id="UP000002499">
    <property type="component" value="Unassembled WGS sequence"/>
</dbReference>
<comment type="catalytic activity">
    <reaction evidence="9">
        <text>N(4)-(alpha-D-Man-(1-&gt;2)-alpha-D-Man-(1-&gt;2)-alpha-D-Man-(1-&gt;3)-[alpha-D-Man-(1-&gt;3)-[alpha-D-Man-(1-&gt;2)-alpha-D-Man-(1-&gt;6)]-alpha-D-Man-(1-&gt;6)]-beta-D-Man-(1-&gt;4)-beta-D-GlcNAc-(1-&gt;4)-beta-D-GlcNAc)-L-asparaginyl-[protein] (N-glucan mannose isomer 8A1,2,3B1,3) + 3 H2O = N(4)-(alpha-D-Man-(1-&gt;3)-[alpha-D-Man-(1-&gt;3)-[alpha-D-Man-(1-&gt;6)]-alpha-D-Man-(1-&gt;6)]-beta-D-Man-(1-&gt;4)-beta-D-GlcNAc-(1-&gt;4)-beta-D-GlcNAc)-L-asparaginyl-[protein] (N-glucan mannose isomer 5A1,2) + 3 beta-D-mannose</text>
        <dbReference type="Rhea" id="RHEA:56028"/>
        <dbReference type="Rhea" id="RHEA-COMP:14358"/>
        <dbReference type="Rhea" id="RHEA-COMP:14367"/>
        <dbReference type="ChEBI" id="CHEBI:15377"/>
        <dbReference type="ChEBI" id="CHEBI:28563"/>
        <dbReference type="ChEBI" id="CHEBI:59087"/>
        <dbReference type="ChEBI" id="CHEBI:60628"/>
        <dbReference type="EC" id="3.2.1.113"/>
    </reaction>
</comment>
<dbReference type="SUPFAM" id="SSF48225">
    <property type="entry name" value="Seven-hairpin glycosidases"/>
    <property type="match status" value="1"/>
</dbReference>
<dbReference type="InterPro" id="IPR050749">
    <property type="entry name" value="Glycosyl_Hydrolase_47"/>
</dbReference>
<dbReference type="InParanoid" id="E9EHP4"/>
<dbReference type="eggNOG" id="KOG2204">
    <property type="taxonomic scope" value="Eukaryota"/>
</dbReference>
<evidence type="ECO:0000256" key="4">
    <source>
        <dbReference type="ARBA" id="ARBA00022729"/>
    </source>
</evidence>
<dbReference type="EC" id="3.2.1.-" evidence="13"/>
<dbReference type="HOGENOM" id="CLU_003818_0_2_1"/>